<keyword evidence="4" id="KW-0227">DNA damage</keyword>
<dbReference type="SUPFAM" id="SSF52540">
    <property type="entry name" value="P-loop containing nucleoside triphosphate hydrolases"/>
    <property type="match status" value="1"/>
</dbReference>
<dbReference type="Gene3D" id="1.10.486.10">
    <property type="entry name" value="PCRA, domain 4"/>
    <property type="match status" value="1"/>
</dbReference>
<evidence type="ECO:0000256" key="4">
    <source>
        <dbReference type="ARBA" id="ARBA00022763"/>
    </source>
</evidence>
<accession>A0A2P2C953</accession>
<dbReference type="GO" id="GO:0003677">
    <property type="term" value="F:DNA binding"/>
    <property type="evidence" value="ECO:0007669"/>
    <property type="project" value="UniProtKB-KW"/>
</dbReference>
<keyword evidence="10" id="KW-0234">DNA repair</keyword>
<evidence type="ECO:0000313" key="17">
    <source>
        <dbReference type="EMBL" id="CUR57392.1"/>
    </source>
</evidence>
<evidence type="ECO:0000256" key="1">
    <source>
        <dbReference type="ARBA" id="ARBA00009922"/>
    </source>
</evidence>
<dbReference type="Gene3D" id="3.90.320.10">
    <property type="match status" value="1"/>
</dbReference>
<evidence type="ECO:0000259" key="15">
    <source>
        <dbReference type="PROSITE" id="PS51198"/>
    </source>
</evidence>
<dbReference type="AlphaFoldDB" id="A0A2P2C953"/>
<keyword evidence="5 17" id="KW-0378">Hydrolase</keyword>
<dbReference type="InterPro" id="IPR027417">
    <property type="entry name" value="P-loop_NTPase"/>
</dbReference>
<evidence type="ECO:0000256" key="6">
    <source>
        <dbReference type="ARBA" id="ARBA00022806"/>
    </source>
</evidence>
<dbReference type="InterPro" id="IPR038726">
    <property type="entry name" value="PDDEXK_AddAB-type"/>
</dbReference>
<dbReference type="GO" id="GO:0005829">
    <property type="term" value="C:cytosol"/>
    <property type="evidence" value="ECO:0007669"/>
    <property type="project" value="TreeGrafter"/>
</dbReference>
<dbReference type="PROSITE" id="PS51217">
    <property type="entry name" value="UVRD_HELICASE_CTER"/>
    <property type="match status" value="1"/>
</dbReference>
<evidence type="ECO:0000256" key="14">
    <source>
        <dbReference type="ARBA" id="ARBA00048988"/>
    </source>
</evidence>
<dbReference type="InterPro" id="IPR013986">
    <property type="entry name" value="DExx_box_DNA_helicase_dom_sf"/>
</dbReference>
<dbReference type="PANTHER" id="PTHR11070:SF55">
    <property type="entry name" value="DNA 3'-5' HELICASE"/>
    <property type="match status" value="1"/>
</dbReference>
<dbReference type="EMBL" id="CZKA01000036">
    <property type="protein sequence ID" value="CUR57392.1"/>
    <property type="molecule type" value="Genomic_DNA"/>
</dbReference>
<gene>
    <name evidence="17" type="primary">uvrD</name>
    <name evidence="17" type="ORF">NOCA2410004</name>
</gene>
<dbReference type="InterPro" id="IPR011335">
    <property type="entry name" value="Restrct_endonuc-II-like"/>
</dbReference>
<dbReference type="Gene3D" id="3.40.50.300">
    <property type="entry name" value="P-loop containing nucleotide triphosphate hydrolases"/>
    <property type="match status" value="3"/>
</dbReference>
<evidence type="ECO:0000259" key="16">
    <source>
        <dbReference type="PROSITE" id="PS51217"/>
    </source>
</evidence>
<protein>
    <recommendedName>
        <fullName evidence="13">DNA 3'-5' helicase</fullName>
        <ecNumber evidence="13">5.6.2.4</ecNumber>
    </recommendedName>
</protein>
<dbReference type="PROSITE" id="PS51198">
    <property type="entry name" value="UVRD_HELICASE_ATP_BIND"/>
    <property type="match status" value="1"/>
</dbReference>
<dbReference type="GO" id="GO:0033202">
    <property type="term" value="C:DNA helicase complex"/>
    <property type="evidence" value="ECO:0007669"/>
    <property type="project" value="TreeGrafter"/>
</dbReference>
<comment type="catalytic activity">
    <reaction evidence="12">
        <text>Couples ATP hydrolysis with the unwinding of duplex DNA by translocating in the 3'-5' direction.</text>
        <dbReference type="EC" id="5.6.2.4"/>
    </reaction>
</comment>
<dbReference type="InterPro" id="IPR011604">
    <property type="entry name" value="PDDEXK-like_dom_sf"/>
</dbReference>
<keyword evidence="3" id="KW-0547">Nucleotide-binding</keyword>
<evidence type="ECO:0000256" key="10">
    <source>
        <dbReference type="ARBA" id="ARBA00023204"/>
    </source>
</evidence>
<evidence type="ECO:0000256" key="3">
    <source>
        <dbReference type="ARBA" id="ARBA00022741"/>
    </source>
</evidence>
<evidence type="ECO:0000256" key="11">
    <source>
        <dbReference type="ARBA" id="ARBA00023235"/>
    </source>
</evidence>
<comment type="similarity">
    <text evidence="1">Belongs to the helicase family. UvrD subfamily.</text>
</comment>
<evidence type="ECO:0000256" key="8">
    <source>
        <dbReference type="ARBA" id="ARBA00022840"/>
    </source>
</evidence>
<keyword evidence="11" id="KW-0413">Isomerase</keyword>
<feature type="domain" description="UvrD-like helicase ATP-binding" evidence="15">
    <location>
        <begin position="18"/>
        <end position="345"/>
    </location>
</feature>
<dbReference type="InterPro" id="IPR014017">
    <property type="entry name" value="DNA_helicase_UvrD-like_C"/>
</dbReference>
<organism evidence="17">
    <name type="scientific">metagenome</name>
    <dbReference type="NCBI Taxonomy" id="256318"/>
    <lineage>
        <taxon>unclassified sequences</taxon>
        <taxon>metagenomes</taxon>
    </lineage>
</organism>
<keyword evidence="9" id="KW-0238">DNA-binding</keyword>
<dbReference type="PANTHER" id="PTHR11070">
    <property type="entry name" value="UVRD / RECB / PCRA DNA HELICASE FAMILY MEMBER"/>
    <property type="match status" value="1"/>
</dbReference>
<dbReference type="CDD" id="cd17932">
    <property type="entry name" value="DEXQc_UvrD"/>
    <property type="match status" value="1"/>
</dbReference>
<keyword evidence="2" id="KW-0540">Nuclease</keyword>
<dbReference type="Pfam" id="PF00580">
    <property type="entry name" value="UvrD-helicase"/>
    <property type="match status" value="1"/>
</dbReference>
<dbReference type="GO" id="GO:0016887">
    <property type="term" value="F:ATP hydrolysis activity"/>
    <property type="evidence" value="ECO:0007669"/>
    <property type="project" value="RHEA"/>
</dbReference>
<dbReference type="GO" id="GO:0005524">
    <property type="term" value="F:ATP binding"/>
    <property type="evidence" value="ECO:0007669"/>
    <property type="project" value="UniProtKB-KW"/>
</dbReference>
<dbReference type="InterPro" id="IPR000212">
    <property type="entry name" value="DNA_helicase_UvrD/REP"/>
</dbReference>
<evidence type="ECO:0000256" key="13">
    <source>
        <dbReference type="ARBA" id="ARBA00034808"/>
    </source>
</evidence>
<evidence type="ECO:0000256" key="9">
    <source>
        <dbReference type="ARBA" id="ARBA00023125"/>
    </source>
</evidence>
<dbReference type="GO" id="GO:0043138">
    <property type="term" value="F:3'-5' DNA helicase activity"/>
    <property type="evidence" value="ECO:0007669"/>
    <property type="project" value="UniProtKB-EC"/>
</dbReference>
<evidence type="ECO:0000256" key="7">
    <source>
        <dbReference type="ARBA" id="ARBA00022839"/>
    </source>
</evidence>
<sequence length="1054" mass="115594">MSLISTPAELRAVMGTDYEVSPQQWEAISAPLEPAVVIAGAGSGKTSLMAARVVYLVAGGVVTPEQVLGLTFTTKAASELAGRIREALDNAGLGRRATGDDADEVLEPVVATYNAYAASLLNEHGLRIGHEPDTRVMADASRYQLAARVIDRHTGRVDLLSDSPKHVIDYILRLEAAMSEHLVDAEQLRAFDARERPLFAAQLTDAPKTIREGVESAFARRAEALLLVDEYRALKSTLGLMDFSDQIALAARLAEDHRDVGVQERAKYRIVLLDEYQDTSVGQAKMLRRLFPDGHPVTAVGDPNQAIYGWRGASVSNILHFGDDFPRADGGEVRSFPLTVNRRSDRRILEVANRLAAPLYAEFDQVAPLEPGNQVDGDVQTIVHESYAGELDWLAAQVRRDHTEMSEPSWREIGILVRDNAHAADVFDTLTAAEIPVEIVGLKGLLRLPEVTEVLATLTLLHDLTANAELLTLLTGPRWAVGPRDLALLGRRAAELAQSRRGRQPAESLQEDLARAVAGADPTEVAALSDALDDPGDHPYSRVALERFALLSGELRQLRAQAGESLLELVRRIIDACGIDIELASSVSEAARARRENLDLFVKAVAEFQAIDGTVTLPSLLAWLEAEDELGNGLDVATPSEADSVKLLTVHRAKGLEWDVVHLVGACAEKFPNTRGRGLWPTRLEILPSPLRGDARDLPVLRSRDKAGYEAFKQDSSEHAAAEELRLGYVAFTRARHRLTVSSYVWNEQRKTPLGPSPYQETVRTTLRGWGLEPLAWLDKPERGTPNPLQSGVKEFPWPVTEHTAEALRRIAAAELVRDAMAVPPHAGADDSLDLVQRSLVDEWDAELDRLLQEARRERSGVIDVPLPASLSATAVARLRDDPESFARELARPMPRRPSPAARFGTRFHAWVEARFGQQDLFDPEELPGQGDKGIDSESDLKELIAAFEAGPFADRRPYRVEAPFALVLGGQVVRGRIDAVYEEPDGFLVVDWKTNRAATADPLQLALYRLAWADLAGVPVSQVRAAFYYVRTSELVEPAALPGRDELAALIVR</sequence>
<keyword evidence="8" id="KW-0067">ATP-binding</keyword>
<evidence type="ECO:0000256" key="5">
    <source>
        <dbReference type="ARBA" id="ARBA00022801"/>
    </source>
</evidence>
<dbReference type="Pfam" id="PF13361">
    <property type="entry name" value="UvrD_C"/>
    <property type="match status" value="1"/>
</dbReference>
<comment type="catalytic activity">
    <reaction evidence="14">
        <text>ATP + H2O = ADP + phosphate + H(+)</text>
        <dbReference type="Rhea" id="RHEA:13065"/>
        <dbReference type="ChEBI" id="CHEBI:15377"/>
        <dbReference type="ChEBI" id="CHEBI:15378"/>
        <dbReference type="ChEBI" id="CHEBI:30616"/>
        <dbReference type="ChEBI" id="CHEBI:43474"/>
        <dbReference type="ChEBI" id="CHEBI:456216"/>
        <dbReference type="EC" id="5.6.2.4"/>
    </reaction>
</comment>
<reference evidence="17" key="1">
    <citation type="submission" date="2015-08" db="EMBL/GenBank/DDBJ databases">
        <authorList>
            <person name="Babu N.S."/>
            <person name="Beckwith C.J."/>
            <person name="Beseler K.G."/>
            <person name="Brison A."/>
            <person name="Carone J.V."/>
            <person name="Caskin T.P."/>
            <person name="Diamond M."/>
            <person name="Durham M.E."/>
            <person name="Foxe J.M."/>
            <person name="Go M."/>
            <person name="Henderson B.A."/>
            <person name="Jones I.B."/>
            <person name="McGettigan J.A."/>
            <person name="Micheletti S.J."/>
            <person name="Nasrallah M.E."/>
            <person name="Ortiz D."/>
            <person name="Piller C.R."/>
            <person name="Privatt S.R."/>
            <person name="Schneider S.L."/>
            <person name="Sharp S."/>
            <person name="Smith T.C."/>
            <person name="Stanton J.D."/>
            <person name="Ullery H.E."/>
            <person name="Wilson R.J."/>
            <person name="Serrano M.G."/>
            <person name="Buck G."/>
            <person name="Lee V."/>
            <person name="Wang Y."/>
            <person name="Carvalho R."/>
            <person name="Voegtly L."/>
            <person name="Shi R."/>
            <person name="Duckworth R."/>
            <person name="Johnson A."/>
            <person name="Loviza R."/>
            <person name="Walstead R."/>
            <person name="Shah Z."/>
            <person name="Kiflezghi M."/>
            <person name="Wade K."/>
            <person name="Ball S.L."/>
            <person name="Bradley K.W."/>
            <person name="Asai D.J."/>
            <person name="Bowman C.A."/>
            <person name="Russell D.A."/>
            <person name="Pope W.H."/>
            <person name="Jacobs-Sera D."/>
            <person name="Hendrix R.W."/>
            <person name="Hatfull G.F."/>
        </authorList>
    </citation>
    <scope>NUCLEOTIDE SEQUENCE</scope>
</reference>
<dbReference type="GO" id="GO:0000725">
    <property type="term" value="P:recombinational repair"/>
    <property type="evidence" value="ECO:0007669"/>
    <property type="project" value="TreeGrafter"/>
</dbReference>
<dbReference type="Gene3D" id="1.10.10.160">
    <property type="match status" value="1"/>
</dbReference>
<dbReference type="EC" id="5.6.2.4" evidence="13"/>
<keyword evidence="6 17" id="KW-0347">Helicase</keyword>
<dbReference type="GO" id="GO:0004527">
    <property type="term" value="F:exonuclease activity"/>
    <property type="evidence" value="ECO:0007669"/>
    <property type="project" value="UniProtKB-KW"/>
</dbReference>
<dbReference type="InterPro" id="IPR014016">
    <property type="entry name" value="UvrD-like_ATP-bd"/>
</dbReference>
<evidence type="ECO:0000256" key="12">
    <source>
        <dbReference type="ARBA" id="ARBA00034617"/>
    </source>
</evidence>
<name>A0A2P2C953_9ZZZZ</name>
<dbReference type="SUPFAM" id="SSF52980">
    <property type="entry name" value="Restriction endonuclease-like"/>
    <property type="match status" value="1"/>
</dbReference>
<keyword evidence="7" id="KW-0269">Exonuclease</keyword>
<feature type="domain" description="UvrD-like helicase C-terminal" evidence="16">
    <location>
        <begin position="346"/>
        <end position="655"/>
    </location>
</feature>
<proteinExistence type="inferred from homology"/>
<evidence type="ECO:0000256" key="2">
    <source>
        <dbReference type="ARBA" id="ARBA00022722"/>
    </source>
</evidence>
<dbReference type="Pfam" id="PF12705">
    <property type="entry name" value="PDDEXK_1"/>
    <property type="match status" value="1"/>
</dbReference>